<evidence type="ECO:0000256" key="5">
    <source>
        <dbReference type="ARBA" id="ARBA00047597"/>
    </source>
</evidence>
<keyword evidence="4" id="KW-0548">Nucleotidyltransferase</keyword>
<keyword evidence="2 6" id="KW-0328">Glycosyltransferase</keyword>
<organism evidence="7 8">
    <name type="scientific">Rotaria magnacalcarata</name>
    <dbReference type="NCBI Taxonomy" id="392030"/>
    <lineage>
        <taxon>Eukaryota</taxon>
        <taxon>Metazoa</taxon>
        <taxon>Spiralia</taxon>
        <taxon>Gnathifera</taxon>
        <taxon>Rotifera</taxon>
        <taxon>Eurotatoria</taxon>
        <taxon>Bdelloidea</taxon>
        <taxon>Philodinida</taxon>
        <taxon>Philodinidae</taxon>
        <taxon>Rotaria</taxon>
    </lineage>
</organism>
<evidence type="ECO:0000313" key="8">
    <source>
        <dbReference type="Proteomes" id="UP000681720"/>
    </source>
</evidence>
<proteinExistence type="inferred from homology"/>
<dbReference type="Gene3D" id="3.90.176.10">
    <property type="entry name" value="Toxin ADP-ribosyltransferase, Chain A, domain 1"/>
    <property type="match status" value="1"/>
</dbReference>
<dbReference type="InterPro" id="IPR000768">
    <property type="entry name" value="ART"/>
</dbReference>
<accession>A0A8S3CAD1</accession>
<feature type="non-terminal residue" evidence="7">
    <location>
        <position position="74"/>
    </location>
</feature>
<dbReference type="EC" id="2.4.2.31" evidence="6"/>
<keyword evidence="3 6" id="KW-0808">Transferase</keyword>
<evidence type="ECO:0000256" key="2">
    <source>
        <dbReference type="ARBA" id="ARBA00022676"/>
    </source>
</evidence>
<dbReference type="AlphaFoldDB" id="A0A8S3CAD1"/>
<evidence type="ECO:0000256" key="3">
    <source>
        <dbReference type="ARBA" id="ARBA00022679"/>
    </source>
</evidence>
<dbReference type="GO" id="GO:0016779">
    <property type="term" value="F:nucleotidyltransferase activity"/>
    <property type="evidence" value="ECO:0007669"/>
    <property type="project" value="UniProtKB-KW"/>
</dbReference>
<protein>
    <recommendedName>
        <fullName evidence="6">NAD(P)(+)--arginine ADP-ribosyltransferase</fullName>
        <ecNumber evidence="6">2.4.2.31</ecNumber>
    </recommendedName>
    <alternativeName>
        <fullName evidence="6">Mono(ADP-ribosyl)transferase</fullName>
    </alternativeName>
</protein>
<comment type="catalytic activity">
    <reaction evidence="5 6">
        <text>L-arginyl-[protein] + NAD(+) = N(omega)-(ADP-D-ribosyl)-L-arginyl-[protein] + nicotinamide + H(+)</text>
        <dbReference type="Rhea" id="RHEA:19149"/>
        <dbReference type="Rhea" id="RHEA-COMP:10532"/>
        <dbReference type="Rhea" id="RHEA-COMP:15087"/>
        <dbReference type="ChEBI" id="CHEBI:15378"/>
        <dbReference type="ChEBI" id="CHEBI:17154"/>
        <dbReference type="ChEBI" id="CHEBI:29965"/>
        <dbReference type="ChEBI" id="CHEBI:57540"/>
        <dbReference type="ChEBI" id="CHEBI:142554"/>
        <dbReference type="EC" id="2.4.2.31"/>
    </reaction>
</comment>
<dbReference type="SUPFAM" id="SSF56399">
    <property type="entry name" value="ADP-ribosylation"/>
    <property type="match status" value="1"/>
</dbReference>
<sequence length="74" mass="8478">MAKEYPEGKTFVWWGFSSCTSKMSVLQNEQFLGTTGPRTLFTIECDSGKDIRKYSCFQTEDEILLPAARQFKVV</sequence>
<reference evidence="7" key="1">
    <citation type="submission" date="2021-02" db="EMBL/GenBank/DDBJ databases">
        <authorList>
            <person name="Nowell W R."/>
        </authorList>
    </citation>
    <scope>NUCLEOTIDE SEQUENCE</scope>
</reference>
<dbReference type="Pfam" id="PF01129">
    <property type="entry name" value="ART"/>
    <property type="match status" value="1"/>
</dbReference>
<evidence type="ECO:0000256" key="1">
    <source>
        <dbReference type="ARBA" id="ARBA00009558"/>
    </source>
</evidence>
<dbReference type="GO" id="GO:0106274">
    <property type="term" value="F:NAD+-protein-arginine ADP-ribosyltransferase activity"/>
    <property type="evidence" value="ECO:0007669"/>
    <property type="project" value="UniProtKB-EC"/>
</dbReference>
<keyword evidence="6" id="KW-0521">NADP</keyword>
<keyword evidence="6" id="KW-0520">NAD</keyword>
<evidence type="ECO:0000256" key="4">
    <source>
        <dbReference type="ARBA" id="ARBA00022695"/>
    </source>
</evidence>
<name>A0A8S3CAD1_9BILA</name>
<dbReference type="EMBL" id="CAJOBJ010174638">
    <property type="protein sequence ID" value="CAF4896092.1"/>
    <property type="molecule type" value="Genomic_DNA"/>
</dbReference>
<gene>
    <name evidence="7" type="ORF">GIL414_LOCUS51584</name>
</gene>
<evidence type="ECO:0000313" key="7">
    <source>
        <dbReference type="EMBL" id="CAF4896092.1"/>
    </source>
</evidence>
<comment type="similarity">
    <text evidence="1 6">Belongs to the Arg-specific ADP-ribosyltransferase family.</text>
</comment>
<dbReference type="PROSITE" id="PS51996">
    <property type="entry name" value="TR_MART"/>
    <property type="match status" value="1"/>
</dbReference>
<evidence type="ECO:0000256" key="6">
    <source>
        <dbReference type="RuleBase" id="RU361228"/>
    </source>
</evidence>
<dbReference type="Proteomes" id="UP000681720">
    <property type="component" value="Unassembled WGS sequence"/>
</dbReference>
<comment type="caution">
    <text evidence="7">The sequence shown here is derived from an EMBL/GenBank/DDBJ whole genome shotgun (WGS) entry which is preliminary data.</text>
</comment>